<protein>
    <recommendedName>
        <fullName evidence="1">HTH cro/C1-type domain-containing protein</fullName>
    </recommendedName>
</protein>
<dbReference type="SUPFAM" id="SSF47413">
    <property type="entry name" value="lambda repressor-like DNA-binding domains"/>
    <property type="match status" value="1"/>
</dbReference>
<dbReference type="Proteomes" id="UP000487268">
    <property type="component" value="Unassembled WGS sequence"/>
</dbReference>
<sequence length="273" mass="30817">MPREQEDRRNFDPHSSAFALYAHKMRRYRERDGLSQPDVAKHCIVSPKLISAIENMRRLPTDEVSKRLDTLHTADFFEDQYFQIRREMDLTPGFFSYAEQEDQAASVYTYEPLMIPGLLQNEAYAREVLGVGSDKGRLEEMVALRLGRQDKLEGAPPTFLVAVIKESVLRETAPGSEVMAAQLAHLIEIGERHNIEIQVLPTGARIYVSGAFTLLKFMEGNDLGYSEGAVGQGRLVEEPAVVHRMAVKFEQIRSQALHAPGSMRLIRSIMEGL</sequence>
<reference evidence="2 3" key="1">
    <citation type="submission" date="2019-10" db="EMBL/GenBank/DDBJ databases">
        <title>Actinomadura rubteroloni sp. nov. and Actinomadura macrotermitis sp. nov., isolated from the gut of fungus growing-termite Macrotermes natalensis.</title>
        <authorList>
            <person name="Benndorf R."/>
            <person name="Martin K."/>
            <person name="Kuefner M."/>
            <person name="De Beer W."/>
            <person name="Kaster A.-K."/>
            <person name="Vollmers J."/>
            <person name="Poulsen M."/>
            <person name="Beemelmanns C."/>
        </authorList>
    </citation>
    <scope>NUCLEOTIDE SEQUENCE [LARGE SCALE GENOMIC DNA]</scope>
    <source>
        <strain evidence="2 3">RB68</strain>
    </source>
</reference>
<evidence type="ECO:0000259" key="1">
    <source>
        <dbReference type="PROSITE" id="PS50943"/>
    </source>
</evidence>
<evidence type="ECO:0000313" key="2">
    <source>
        <dbReference type="EMBL" id="MQY09279.1"/>
    </source>
</evidence>
<dbReference type="CDD" id="cd00093">
    <property type="entry name" value="HTH_XRE"/>
    <property type="match status" value="1"/>
</dbReference>
<dbReference type="InterPro" id="IPR010982">
    <property type="entry name" value="Lambda_DNA-bd_dom_sf"/>
</dbReference>
<dbReference type="RefSeq" id="WP_153541099.1">
    <property type="nucleotide sequence ID" value="NZ_WEGH01000006.1"/>
</dbReference>
<gene>
    <name evidence="2" type="ORF">ACRB68_73980</name>
</gene>
<organism evidence="2 3">
    <name type="scientific">Actinomadura macrotermitis</name>
    <dbReference type="NCBI Taxonomy" id="2585200"/>
    <lineage>
        <taxon>Bacteria</taxon>
        <taxon>Bacillati</taxon>
        <taxon>Actinomycetota</taxon>
        <taxon>Actinomycetes</taxon>
        <taxon>Streptosporangiales</taxon>
        <taxon>Thermomonosporaceae</taxon>
        <taxon>Actinomadura</taxon>
    </lineage>
</organism>
<dbReference type="Pfam" id="PF19054">
    <property type="entry name" value="DUF5753"/>
    <property type="match status" value="1"/>
</dbReference>
<dbReference type="InterPro" id="IPR043917">
    <property type="entry name" value="DUF5753"/>
</dbReference>
<dbReference type="OrthoDB" id="3466567at2"/>
<dbReference type="EMBL" id="WEGH01000006">
    <property type="protein sequence ID" value="MQY09279.1"/>
    <property type="molecule type" value="Genomic_DNA"/>
</dbReference>
<dbReference type="Pfam" id="PF13560">
    <property type="entry name" value="HTH_31"/>
    <property type="match status" value="1"/>
</dbReference>
<dbReference type="Gene3D" id="1.10.260.40">
    <property type="entry name" value="lambda repressor-like DNA-binding domains"/>
    <property type="match status" value="1"/>
</dbReference>
<comment type="caution">
    <text evidence="2">The sequence shown here is derived from an EMBL/GenBank/DDBJ whole genome shotgun (WGS) entry which is preliminary data.</text>
</comment>
<accession>A0A7K0C728</accession>
<evidence type="ECO:0000313" key="3">
    <source>
        <dbReference type="Proteomes" id="UP000487268"/>
    </source>
</evidence>
<dbReference type="AlphaFoldDB" id="A0A7K0C728"/>
<dbReference type="GO" id="GO:0003677">
    <property type="term" value="F:DNA binding"/>
    <property type="evidence" value="ECO:0007669"/>
    <property type="project" value="InterPro"/>
</dbReference>
<dbReference type="PROSITE" id="PS50943">
    <property type="entry name" value="HTH_CROC1"/>
    <property type="match status" value="1"/>
</dbReference>
<proteinExistence type="predicted"/>
<name>A0A7K0C728_9ACTN</name>
<dbReference type="InterPro" id="IPR001387">
    <property type="entry name" value="Cro/C1-type_HTH"/>
</dbReference>
<keyword evidence="3" id="KW-1185">Reference proteome</keyword>
<feature type="domain" description="HTH cro/C1-type" evidence="1">
    <location>
        <begin position="25"/>
        <end position="68"/>
    </location>
</feature>